<evidence type="ECO:0000313" key="3">
    <source>
        <dbReference type="EMBL" id="MPC61347.1"/>
    </source>
</evidence>
<feature type="chain" id="PRO_5023149043" evidence="2">
    <location>
        <begin position="19"/>
        <end position="535"/>
    </location>
</feature>
<protein>
    <submittedName>
        <fullName evidence="3">Uncharacterized protein</fullName>
    </submittedName>
</protein>
<feature type="region of interest" description="Disordered" evidence="1">
    <location>
        <begin position="20"/>
        <end position="39"/>
    </location>
</feature>
<evidence type="ECO:0000256" key="1">
    <source>
        <dbReference type="SAM" id="MobiDB-lite"/>
    </source>
</evidence>
<evidence type="ECO:0000256" key="2">
    <source>
        <dbReference type="SAM" id="SignalP"/>
    </source>
</evidence>
<dbReference type="AlphaFoldDB" id="A0A5B7GVW0"/>
<proteinExistence type="predicted"/>
<dbReference type="OrthoDB" id="6373130at2759"/>
<keyword evidence="2" id="KW-0732">Signal</keyword>
<feature type="region of interest" description="Disordered" evidence="1">
    <location>
        <begin position="352"/>
        <end position="375"/>
    </location>
</feature>
<gene>
    <name evidence="3" type="ORF">E2C01_055417</name>
</gene>
<feature type="signal peptide" evidence="2">
    <location>
        <begin position="1"/>
        <end position="18"/>
    </location>
</feature>
<keyword evidence="4" id="KW-1185">Reference proteome</keyword>
<organism evidence="3 4">
    <name type="scientific">Portunus trituberculatus</name>
    <name type="common">Swimming crab</name>
    <name type="synonym">Neptunus trituberculatus</name>
    <dbReference type="NCBI Taxonomy" id="210409"/>
    <lineage>
        <taxon>Eukaryota</taxon>
        <taxon>Metazoa</taxon>
        <taxon>Ecdysozoa</taxon>
        <taxon>Arthropoda</taxon>
        <taxon>Crustacea</taxon>
        <taxon>Multicrustacea</taxon>
        <taxon>Malacostraca</taxon>
        <taxon>Eumalacostraca</taxon>
        <taxon>Eucarida</taxon>
        <taxon>Decapoda</taxon>
        <taxon>Pleocyemata</taxon>
        <taxon>Brachyura</taxon>
        <taxon>Eubrachyura</taxon>
        <taxon>Portunoidea</taxon>
        <taxon>Portunidae</taxon>
        <taxon>Portuninae</taxon>
        <taxon>Portunus</taxon>
    </lineage>
</organism>
<dbReference type="Proteomes" id="UP000324222">
    <property type="component" value="Unassembled WGS sequence"/>
</dbReference>
<name>A0A5B7GVW0_PORTR</name>
<evidence type="ECO:0000313" key="4">
    <source>
        <dbReference type="Proteomes" id="UP000324222"/>
    </source>
</evidence>
<comment type="caution">
    <text evidence="3">The sequence shown here is derived from an EMBL/GenBank/DDBJ whole genome shotgun (WGS) entry which is preliminary data.</text>
</comment>
<reference evidence="3 4" key="1">
    <citation type="submission" date="2019-05" db="EMBL/GenBank/DDBJ databases">
        <title>Another draft genome of Portunus trituberculatus and its Hox gene families provides insights of decapod evolution.</title>
        <authorList>
            <person name="Jeong J.-H."/>
            <person name="Song I."/>
            <person name="Kim S."/>
            <person name="Choi T."/>
            <person name="Kim D."/>
            <person name="Ryu S."/>
            <person name="Kim W."/>
        </authorList>
    </citation>
    <scope>NUCLEOTIDE SEQUENCE [LARGE SCALE GENOMIC DNA]</scope>
    <source>
        <tissue evidence="3">Muscle</tissue>
    </source>
</reference>
<accession>A0A5B7GVW0</accession>
<sequence length="535" mass="56814">MQAPFLLTFTVLLAGCSAGVPGSPSAPQTEAPSPGSEDLRDTVASLLRGMSDDGSVMARLRSSLLPAVIRKLPDPKGVAASLGLHEDFLKPVRRILEGMKDLQESPKEDDEASQNAIDAGVNDKFLGVVRDALREELGGLQVLSSLGSSAGQESAVGLPEALNQTSASVWMLIKTTWARVLSYVKEEHALESFLQLTPVRILDRAISLGDDLSLMSFLAKKLDKDFAEHISSTVTPHLGPLSDIDSLYNFTRQQGAGGLLDYLSSPRLRSTVAAMARFVNAYFDDSFDDRVADDYISFISFNNPELRDFYRSLLQGGGEQAGRGGREKRDEFNRRTAAYKFNGYDFQADPAAETSRQLHRDGGGHSGGLIRGTARGRRDIGDGSLSLWQSDQPFGGGDAARAVRAMRSARAAPEGSEGLALDPALRGDVWSSAPLVDGETSTGLPLDEDDVANHLNQLWRAHRGSNSSTCVKSHLCSQLTGPGAAHVGMALLLSSTGGLLGVAGSGQLLDDVAGSLAQGQAYSCPTPSTPCSAPL</sequence>
<dbReference type="EMBL" id="VSRR010018438">
    <property type="protein sequence ID" value="MPC61347.1"/>
    <property type="molecule type" value="Genomic_DNA"/>
</dbReference>